<name>A0ABS8WX00_DATST</name>
<protein>
    <submittedName>
        <fullName evidence="2">Uncharacterized protein</fullName>
    </submittedName>
</protein>
<evidence type="ECO:0000313" key="3">
    <source>
        <dbReference type="Proteomes" id="UP000823775"/>
    </source>
</evidence>
<proteinExistence type="predicted"/>
<reference evidence="2 3" key="1">
    <citation type="journal article" date="2021" name="BMC Genomics">
        <title>Datura genome reveals duplications of psychoactive alkaloid biosynthetic genes and high mutation rate following tissue culture.</title>
        <authorList>
            <person name="Rajewski A."/>
            <person name="Carter-House D."/>
            <person name="Stajich J."/>
            <person name="Litt A."/>
        </authorList>
    </citation>
    <scope>NUCLEOTIDE SEQUENCE [LARGE SCALE GENOMIC DNA]</scope>
    <source>
        <strain evidence="2">AR-01</strain>
    </source>
</reference>
<dbReference type="Proteomes" id="UP000823775">
    <property type="component" value="Unassembled WGS sequence"/>
</dbReference>
<gene>
    <name evidence="2" type="ORF">HAX54_007906</name>
</gene>
<feature type="transmembrane region" description="Helical" evidence="1">
    <location>
        <begin position="68"/>
        <end position="87"/>
    </location>
</feature>
<evidence type="ECO:0000313" key="2">
    <source>
        <dbReference type="EMBL" id="MCE3216748.1"/>
    </source>
</evidence>
<evidence type="ECO:0000256" key="1">
    <source>
        <dbReference type="SAM" id="Phobius"/>
    </source>
</evidence>
<sequence>MSLVAYGDVIGRTSDEILSFEVLAVSGAIAPTSVVRAGGGIQKKISASTKPLLRSLKEMGESRFREDFSALIGALAMLWVAIVIRFGEVGWHK</sequence>
<comment type="caution">
    <text evidence="2">The sequence shown here is derived from an EMBL/GenBank/DDBJ whole genome shotgun (WGS) entry which is preliminary data.</text>
</comment>
<keyword evidence="1" id="KW-0812">Transmembrane</keyword>
<keyword evidence="3" id="KW-1185">Reference proteome</keyword>
<dbReference type="EMBL" id="JACEIK010014045">
    <property type="protein sequence ID" value="MCE3216748.1"/>
    <property type="molecule type" value="Genomic_DNA"/>
</dbReference>
<keyword evidence="1" id="KW-0472">Membrane</keyword>
<keyword evidence="1" id="KW-1133">Transmembrane helix</keyword>
<organism evidence="2 3">
    <name type="scientific">Datura stramonium</name>
    <name type="common">Jimsonweed</name>
    <name type="synonym">Common thornapple</name>
    <dbReference type="NCBI Taxonomy" id="4076"/>
    <lineage>
        <taxon>Eukaryota</taxon>
        <taxon>Viridiplantae</taxon>
        <taxon>Streptophyta</taxon>
        <taxon>Embryophyta</taxon>
        <taxon>Tracheophyta</taxon>
        <taxon>Spermatophyta</taxon>
        <taxon>Magnoliopsida</taxon>
        <taxon>eudicotyledons</taxon>
        <taxon>Gunneridae</taxon>
        <taxon>Pentapetalae</taxon>
        <taxon>asterids</taxon>
        <taxon>lamiids</taxon>
        <taxon>Solanales</taxon>
        <taxon>Solanaceae</taxon>
        <taxon>Solanoideae</taxon>
        <taxon>Datureae</taxon>
        <taxon>Datura</taxon>
    </lineage>
</organism>
<accession>A0ABS8WX00</accession>